<proteinExistence type="predicted"/>
<evidence type="ECO:0000313" key="2">
    <source>
        <dbReference type="Proteomes" id="UP000541444"/>
    </source>
</evidence>
<organism evidence="1 2">
    <name type="scientific">Kingdonia uniflora</name>
    <dbReference type="NCBI Taxonomy" id="39325"/>
    <lineage>
        <taxon>Eukaryota</taxon>
        <taxon>Viridiplantae</taxon>
        <taxon>Streptophyta</taxon>
        <taxon>Embryophyta</taxon>
        <taxon>Tracheophyta</taxon>
        <taxon>Spermatophyta</taxon>
        <taxon>Magnoliopsida</taxon>
        <taxon>Ranunculales</taxon>
        <taxon>Circaeasteraceae</taxon>
        <taxon>Kingdonia</taxon>
    </lineage>
</organism>
<dbReference type="EMBL" id="JACGCM010001549">
    <property type="protein sequence ID" value="KAF6153945.1"/>
    <property type="molecule type" value="Genomic_DNA"/>
</dbReference>
<comment type="caution">
    <text evidence="1">The sequence shown here is derived from an EMBL/GenBank/DDBJ whole genome shotgun (WGS) entry which is preliminary data.</text>
</comment>
<name>A0A7J7MGA4_9MAGN</name>
<evidence type="ECO:0000313" key="1">
    <source>
        <dbReference type="EMBL" id="KAF6153945.1"/>
    </source>
</evidence>
<reference evidence="1 2" key="1">
    <citation type="journal article" date="2020" name="IScience">
        <title>Genome Sequencing of the Endangered Kingdonia uniflora (Circaeasteraceae, Ranunculales) Reveals Potential Mechanisms of Evolutionary Specialization.</title>
        <authorList>
            <person name="Sun Y."/>
            <person name="Deng T."/>
            <person name="Zhang A."/>
            <person name="Moore M.J."/>
            <person name="Landis J.B."/>
            <person name="Lin N."/>
            <person name="Zhang H."/>
            <person name="Zhang X."/>
            <person name="Huang J."/>
            <person name="Zhang X."/>
            <person name="Sun H."/>
            <person name="Wang H."/>
        </authorList>
    </citation>
    <scope>NUCLEOTIDE SEQUENCE [LARGE SCALE GENOMIC DNA]</scope>
    <source>
        <strain evidence="1">TB1705</strain>
        <tissue evidence="1">Leaf</tissue>
    </source>
</reference>
<accession>A0A7J7MGA4</accession>
<dbReference type="Proteomes" id="UP000541444">
    <property type="component" value="Unassembled WGS sequence"/>
</dbReference>
<sequence>MLHYLSLSLTCKAVIDFNLSTANLNTIIRTTIVYFKFSPNILRCSLYNRDI</sequence>
<protein>
    <submittedName>
        <fullName evidence="1">Uncharacterized protein</fullName>
    </submittedName>
</protein>
<dbReference type="AlphaFoldDB" id="A0A7J7MGA4"/>
<keyword evidence="2" id="KW-1185">Reference proteome</keyword>
<gene>
    <name evidence="1" type="ORF">GIB67_023722</name>
</gene>